<dbReference type="InterPro" id="IPR018639">
    <property type="entry name" value="DUF2062"/>
</dbReference>
<accession>A0A7V8NNE6</accession>
<gene>
    <name evidence="3" type="ORF">HRJ53_06005</name>
</gene>
<feature type="domain" description="DUF2062" evidence="2">
    <location>
        <begin position="16"/>
        <end position="117"/>
    </location>
</feature>
<dbReference type="Proteomes" id="UP000567293">
    <property type="component" value="Unassembled WGS sequence"/>
</dbReference>
<dbReference type="Pfam" id="PF09835">
    <property type="entry name" value="DUF2062"/>
    <property type="match status" value="1"/>
</dbReference>
<evidence type="ECO:0000313" key="4">
    <source>
        <dbReference type="Proteomes" id="UP000567293"/>
    </source>
</evidence>
<dbReference type="PANTHER" id="PTHR35102">
    <property type="entry name" value="E3 UBIQUITIN-PROTEIN LIGASE"/>
    <property type="match status" value="1"/>
</dbReference>
<feature type="non-terminal residue" evidence="3">
    <location>
        <position position="119"/>
    </location>
</feature>
<keyword evidence="4" id="KW-1185">Reference proteome</keyword>
<dbReference type="PANTHER" id="PTHR35102:SF1">
    <property type="entry name" value="E3 UBIQUITIN-PROTEIN LIGASE"/>
    <property type="match status" value="1"/>
</dbReference>
<protein>
    <submittedName>
        <fullName evidence="3">DUF2062 domain-containing protein</fullName>
    </submittedName>
</protein>
<sequence>MKLIAHRFQASVAGLSAESIVVIVATGLVLGVFPVYGFPTLLCLLAALVFRINLPAIQLVNQVCSPLQLALWIPLNRIGALILGGSAGWDLTDAVRAAVVGWFCVCVPFGLVLYWVLAF</sequence>
<keyword evidence="1" id="KW-0472">Membrane</keyword>
<evidence type="ECO:0000256" key="1">
    <source>
        <dbReference type="SAM" id="Phobius"/>
    </source>
</evidence>
<name>A0A7V8NNE6_9BACT</name>
<dbReference type="EMBL" id="JACDQQ010000595">
    <property type="protein sequence ID" value="MBA0084529.1"/>
    <property type="molecule type" value="Genomic_DNA"/>
</dbReference>
<feature type="transmembrane region" description="Helical" evidence="1">
    <location>
        <begin position="95"/>
        <end position="117"/>
    </location>
</feature>
<keyword evidence="1" id="KW-0812">Transmembrane</keyword>
<comment type="caution">
    <text evidence="3">The sequence shown here is derived from an EMBL/GenBank/DDBJ whole genome shotgun (WGS) entry which is preliminary data.</text>
</comment>
<dbReference type="AlphaFoldDB" id="A0A7V8NNE6"/>
<proteinExistence type="predicted"/>
<evidence type="ECO:0000259" key="2">
    <source>
        <dbReference type="Pfam" id="PF09835"/>
    </source>
</evidence>
<keyword evidence="1" id="KW-1133">Transmembrane helix</keyword>
<reference evidence="3" key="1">
    <citation type="submission" date="2020-06" db="EMBL/GenBank/DDBJ databases">
        <title>Legume-microbial interactions unlock mineral nutrients during tropical forest succession.</title>
        <authorList>
            <person name="Epihov D.Z."/>
        </authorList>
    </citation>
    <scope>NUCLEOTIDE SEQUENCE [LARGE SCALE GENOMIC DNA]</scope>
    <source>
        <strain evidence="3">Pan2503</strain>
    </source>
</reference>
<evidence type="ECO:0000313" key="3">
    <source>
        <dbReference type="EMBL" id="MBA0084529.1"/>
    </source>
</evidence>
<organism evidence="3 4">
    <name type="scientific">Candidatus Acidiferrum panamense</name>
    <dbReference type="NCBI Taxonomy" id="2741543"/>
    <lineage>
        <taxon>Bacteria</taxon>
        <taxon>Pseudomonadati</taxon>
        <taxon>Acidobacteriota</taxon>
        <taxon>Terriglobia</taxon>
        <taxon>Candidatus Acidiferrales</taxon>
        <taxon>Candidatus Acidiferrum</taxon>
    </lineage>
</organism>